<feature type="chain" id="PRO_5045697931" evidence="3">
    <location>
        <begin position="25"/>
        <end position="417"/>
    </location>
</feature>
<comment type="similarity">
    <text evidence="1">Belongs to the leucine-binding protein family.</text>
</comment>
<protein>
    <submittedName>
        <fullName evidence="5">ABC transporter substrate-binding protein</fullName>
    </submittedName>
</protein>
<dbReference type="PROSITE" id="PS51257">
    <property type="entry name" value="PROKAR_LIPOPROTEIN"/>
    <property type="match status" value="1"/>
</dbReference>
<dbReference type="Proteomes" id="UP001059836">
    <property type="component" value="Chromosome"/>
</dbReference>
<evidence type="ECO:0000313" key="5">
    <source>
        <dbReference type="EMBL" id="QHN37190.1"/>
    </source>
</evidence>
<organism evidence="5 6">
    <name type="scientific">Gordonia pseudamarae</name>
    <dbReference type="NCBI Taxonomy" id="2831662"/>
    <lineage>
        <taxon>Bacteria</taxon>
        <taxon>Bacillati</taxon>
        <taxon>Actinomycetota</taxon>
        <taxon>Actinomycetes</taxon>
        <taxon>Mycobacteriales</taxon>
        <taxon>Gordoniaceae</taxon>
        <taxon>Gordonia</taxon>
    </lineage>
</organism>
<reference evidence="5" key="1">
    <citation type="journal article" date="2021" name="Nat. Microbiol.">
        <title>Cocultivation of an ultrasmall environmental parasitic bacterium with lytic ability against bacteria associated with wastewater foams.</title>
        <authorList>
            <person name="Batinovic S."/>
            <person name="Rose J.J.A."/>
            <person name="Ratcliffe J."/>
            <person name="Seviour R.J."/>
            <person name="Petrovski S."/>
        </authorList>
    </citation>
    <scope>NUCLEOTIDE SEQUENCE</scope>
    <source>
        <strain evidence="5">CON9</strain>
    </source>
</reference>
<gene>
    <name evidence="5" type="ORF">GII31_22105</name>
</gene>
<evidence type="ECO:0000256" key="3">
    <source>
        <dbReference type="SAM" id="SignalP"/>
    </source>
</evidence>
<dbReference type="InterPro" id="IPR028082">
    <property type="entry name" value="Peripla_BP_I"/>
</dbReference>
<dbReference type="InterPro" id="IPR028081">
    <property type="entry name" value="Leu-bd"/>
</dbReference>
<feature type="domain" description="Leucine-binding protein" evidence="4">
    <location>
        <begin position="60"/>
        <end position="360"/>
    </location>
</feature>
<proteinExistence type="inferred from homology"/>
<dbReference type="Gene3D" id="3.40.50.2300">
    <property type="match status" value="2"/>
</dbReference>
<accession>A0ABX6IPK3</accession>
<keyword evidence="2 3" id="KW-0732">Signal</keyword>
<dbReference type="RefSeq" id="WP_213245572.1">
    <property type="nucleotide sequence ID" value="NZ_CP045806.1"/>
</dbReference>
<keyword evidence="6" id="KW-1185">Reference proteome</keyword>
<sequence length="417" mass="42850">MTVTWRKRAMALACTAAATTLVIAGCSGSDDDSDDGAADTAVLGEAKAASGDPIELVLNTTGDKAPAYTHETEVANATVSYINDYLGGISGRPVKLTICYDDIQAAKARECANKAVGSPAVAVLGGSPSNPDSVTAVTSPAAMPYFIAVGGGQTTLLQPNSYALSNSVGGLLGQPVYIAKEKGVSKVAVLVIDAPIATTPFTSLGGIVKANSGVELEVVAVPPGTADMTPFVQSAVKSGAGQIHLVGDEAFCTPIFKAIASLGVDLPITALSNCVSEDGAEQVPGGYPEADVLVTANRDPESEDYKVFQAVLDKYGVDDDKEDGVTAYWAILSLQRALDGMTGEISRETIIDRLNTMSEPVVIPMMNGKTFQCGTKPMPITPNVCSGGILSAALKSDGDIGEVNSLDVASYFTMPGQ</sequence>
<evidence type="ECO:0000256" key="1">
    <source>
        <dbReference type="ARBA" id="ARBA00010062"/>
    </source>
</evidence>
<feature type="signal peptide" evidence="3">
    <location>
        <begin position="1"/>
        <end position="24"/>
    </location>
</feature>
<dbReference type="Pfam" id="PF13458">
    <property type="entry name" value="Peripla_BP_6"/>
    <property type="match status" value="1"/>
</dbReference>
<dbReference type="EMBL" id="CP045809">
    <property type="protein sequence ID" value="QHN37190.1"/>
    <property type="molecule type" value="Genomic_DNA"/>
</dbReference>
<name>A0ABX6IPK3_9ACTN</name>
<dbReference type="SUPFAM" id="SSF53822">
    <property type="entry name" value="Periplasmic binding protein-like I"/>
    <property type="match status" value="1"/>
</dbReference>
<evidence type="ECO:0000313" key="6">
    <source>
        <dbReference type="Proteomes" id="UP001059836"/>
    </source>
</evidence>
<evidence type="ECO:0000259" key="4">
    <source>
        <dbReference type="Pfam" id="PF13458"/>
    </source>
</evidence>
<evidence type="ECO:0000256" key="2">
    <source>
        <dbReference type="ARBA" id="ARBA00022729"/>
    </source>
</evidence>